<dbReference type="eggNOG" id="arCOG01015">
    <property type="taxonomic scope" value="Archaea"/>
</dbReference>
<feature type="domain" description="Pus10 THUMP" evidence="5">
    <location>
        <begin position="116"/>
        <end position="187"/>
    </location>
</feature>
<evidence type="ECO:0000256" key="3">
    <source>
        <dbReference type="ARBA" id="ARBA00023235"/>
    </source>
</evidence>
<evidence type="ECO:0000259" key="4">
    <source>
        <dbReference type="Pfam" id="PF21238"/>
    </source>
</evidence>
<dbReference type="GeneID" id="14211641"/>
<dbReference type="GO" id="GO:0031119">
    <property type="term" value="P:tRNA pseudouridine synthesis"/>
    <property type="evidence" value="ECO:0007669"/>
    <property type="project" value="TreeGrafter"/>
</dbReference>
<dbReference type="Proteomes" id="UP000010469">
    <property type="component" value="Chromosome"/>
</dbReference>
<dbReference type="Gene3D" id="3.30.70.3190">
    <property type="match status" value="1"/>
</dbReference>
<protein>
    <recommendedName>
        <fullName evidence="1">tRNA pseudouridine(55) synthase</fullName>
        <ecNumber evidence="1">5.4.99.25</ecNumber>
    </recommendedName>
</protein>
<dbReference type="AlphaFoldDB" id="L0AAV8"/>
<evidence type="ECO:0000313" key="7">
    <source>
        <dbReference type="Proteomes" id="UP000010469"/>
    </source>
</evidence>
<evidence type="ECO:0000313" key="6">
    <source>
        <dbReference type="EMBL" id="AFZ70155.1"/>
    </source>
</evidence>
<dbReference type="Pfam" id="PF22023">
    <property type="entry name" value="Pus10_THUMP_arc"/>
    <property type="match status" value="1"/>
</dbReference>
<dbReference type="PANTHER" id="PTHR21568:SF0">
    <property type="entry name" value="TRNA PSEUDOURIDINE SYNTHASE PUS10"/>
    <property type="match status" value="1"/>
</dbReference>
<dbReference type="PANTHER" id="PTHR21568">
    <property type="entry name" value="TRNA PSEUDOURIDINE SYNTHASE PUS10"/>
    <property type="match status" value="1"/>
</dbReference>
<dbReference type="GO" id="GO:0160148">
    <property type="term" value="F:tRNA pseudouridine(55) synthase activity"/>
    <property type="evidence" value="ECO:0007669"/>
    <property type="project" value="UniProtKB-EC"/>
</dbReference>
<dbReference type="Pfam" id="PF21238">
    <property type="entry name" value="Pus10_C"/>
    <property type="match status" value="1"/>
</dbReference>
<sequence length="406" mass="46856">MEDDSQINDEIINPAMNILKNFPLCDRCLGRQFAKLGIGYSNVDRGKSIKMVLLMHIHKKIKYENLEKEKINDLLINMGSISYNFYKNLFGNEPSYKKCYLCKDTLDKYIYDTAIEISNKMKNDKIKKFLIGVKVDEDIISKEEKLKSTFKLSYGESIKNELKREIGKRIQQLDPEHRADFNSPEVIYEVSFPNLEIREQIVSLLIYGRYKKFKRGISIIGPKSKNSVLNDISKAFNAGGVVVHVPERDESEFRTLGKGSSIILEVKGSKKEDININLIEGHSSIINIDKIERKRGQLNSLSNRNYIKIYRVLILCENKIKDEYIEKLNNINNINIQQKVNRKNLKGIGREIKCYRITSNVIECLISMDQNLYIKEFINGNKSNPSVSSILENNCDVIESDLLSFE</sequence>
<dbReference type="OrthoDB" id="10348at2157"/>
<keyword evidence="7" id="KW-1185">Reference proteome</keyword>
<dbReference type="InterPro" id="IPR055174">
    <property type="entry name" value="Pus10_THUMP_arc"/>
</dbReference>
<dbReference type="RefSeq" id="WP_015232053.1">
    <property type="nucleotide sequence ID" value="NC_019791.1"/>
</dbReference>
<evidence type="ECO:0000259" key="5">
    <source>
        <dbReference type="Pfam" id="PF22023"/>
    </source>
</evidence>
<dbReference type="EMBL" id="CP003378">
    <property type="protein sequence ID" value="AFZ70155.1"/>
    <property type="molecule type" value="Genomic_DNA"/>
</dbReference>
<evidence type="ECO:0000256" key="2">
    <source>
        <dbReference type="ARBA" id="ARBA00022694"/>
    </source>
</evidence>
<dbReference type="InterPro" id="IPR048741">
    <property type="entry name" value="Pus10-like_C"/>
</dbReference>
<keyword evidence="2" id="KW-0819">tRNA processing</keyword>
<organism evidence="6 7">
    <name type="scientific">Caldisphaera lagunensis (strain DSM 15908 / JCM 11604 / ANMR 0165 / IC-154)</name>
    <dbReference type="NCBI Taxonomy" id="1056495"/>
    <lineage>
        <taxon>Archaea</taxon>
        <taxon>Thermoproteota</taxon>
        <taxon>Thermoprotei</taxon>
        <taxon>Acidilobales</taxon>
        <taxon>Caldisphaeraceae</taxon>
        <taxon>Caldisphaera</taxon>
    </lineage>
</organism>
<accession>L0AAV8</accession>
<dbReference type="KEGG" id="clg:Calag_0381"/>
<dbReference type="STRING" id="1056495.Calag_0381"/>
<gene>
    <name evidence="6" type="ordered locus">Calag_0381</name>
</gene>
<dbReference type="InParanoid" id="L0AAV8"/>
<feature type="domain" description="Pus10-like C-terminal" evidence="4">
    <location>
        <begin position="206"/>
        <end position="404"/>
    </location>
</feature>
<dbReference type="HOGENOM" id="CLU_747264_0_0_2"/>
<reference evidence="7" key="1">
    <citation type="submission" date="2012-03" db="EMBL/GenBank/DDBJ databases">
        <title>Complete genome of Caldisphaera lagunensis DSM 15908.</title>
        <authorList>
            <person name="Lucas S."/>
            <person name="Copeland A."/>
            <person name="Lapidus A."/>
            <person name="Glavina del Rio T."/>
            <person name="Dalin E."/>
            <person name="Tice H."/>
            <person name="Bruce D."/>
            <person name="Goodwin L."/>
            <person name="Pitluck S."/>
            <person name="Peters L."/>
            <person name="Mikhailova N."/>
            <person name="Teshima H."/>
            <person name="Kyrpides N."/>
            <person name="Mavromatis K."/>
            <person name="Ivanova N."/>
            <person name="Brettin T."/>
            <person name="Detter J.C."/>
            <person name="Han C."/>
            <person name="Larimer F."/>
            <person name="Land M."/>
            <person name="Hauser L."/>
            <person name="Markowitz V."/>
            <person name="Cheng J.-F."/>
            <person name="Hugenholtz P."/>
            <person name="Woyke T."/>
            <person name="Wu D."/>
            <person name="Spring S."/>
            <person name="Schroeder M."/>
            <person name="Brambilla E."/>
            <person name="Klenk H.-P."/>
            <person name="Eisen J.A."/>
        </authorList>
    </citation>
    <scope>NUCLEOTIDE SEQUENCE [LARGE SCALE GENOMIC DNA]</scope>
    <source>
        <strain evidence="7">DSM 15908 / JCM 11604 / IC-154</strain>
    </source>
</reference>
<evidence type="ECO:0000256" key="1">
    <source>
        <dbReference type="ARBA" id="ARBA00012787"/>
    </source>
</evidence>
<proteinExistence type="predicted"/>
<keyword evidence="3" id="KW-0413">Isomerase</keyword>
<name>L0AAV8_CALLD</name>
<dbReference type="InterPro" id="IPR039894">
    <property type="entry name" value="Pus10-like"/>
</dbReference>
<dbReference type="EC" id="5.4.99.25" evidence="1"/>